<feature type="domain" description="Carboxymuconolactone decarboxylase-like" evidence="1">
    <location>
        <begin position="43"/>
        <end position="128"/>
    </location>
</feature>
<keyword evidence="3" id="KW-1185">Reference proteome</keyword>
<dbReference type="InterPro" id="IPR003779">
    <property type="entry name" value="CMD-like"/>
</dbReference>
<evidence type="ECO:0000313" key="3">
    <source>
        <dbReference type="Proteomes" id="UP001185659"/>
    </source>
</evidence>
<accession>A0ABU4ANV7</accession>
<evidence type="ECO:0000313" key="2">
    <source>
        <dbReference type="EMBL" id="MDV6227922.1"/>
    </source>
</evidence>
<reference evidence="2 3" key="1">
    <citation type="submission" date="2023-10" db="EMBL/GenBank/DDBJ databases">
        <authorList>
            <person name="Venkata Ramana C."/>
            <person name="Sasikala C."/>
            <person name="Dhurka M."/>
        </authorList>
    </citation>
    <scope>NUCLEOTIDE SEQUENCE [LARGE SCALE GENOMIC DNA]</scope>
    <source>
        <strain evidence="2 3">KCTC 32151</strain>
    </source>
</reference>
<dbReference type="EMBL" id="JAWLIP010000008">
    <property type="protein sequence ID" value="MDV6227922.1"/>
    <property type="molecule type" value="Genomic_DNA"/>
</dbReference>
<sequence length="146" mass="15454">MTIETVAETAANASALEKGRAIAARLNPDLEDILSERYDAVLPGFSETLIESAYGRFYAREGLDLKTRQLATVAALTALGGQTAPQLKVNIEHALAAGAGEREILEVILQMAAYGGWPAAINGLNAALELFGERARSPEASAWNGQ</sequence>
<dbReference type="RefSeq" id="WP_317562014.1">
    <property type="nucleotide sequence ID" value="NZ_JAWLIP010000008.1"/>
</dbReference>
<dbReference type="Pfam" id="PF02627">
    <property type="entry name" value="CMD"/>
    <property type="match status" value="1"/>
</dbReference>
<dbReference type="Proteomes" id="UP001185659">
    <property type="component" value="Unassembled WGS sequence"/>
</dbReference>
<dbReference type="InterPro" id="IPR052512">
    <property type="entry name" value="4CMD/NDH-1_regulator"/>
</dbReference>
<dbReference type="Gene3D" id="1.20.1290.10">
    <property type="entry name" value="AhpD-like"/>
    <property type="match status" value="1"/>
</dbReference>
<evidence type="ECO:0000259" key="1">
    <source>
        <dbReference type="Pfam" id="PF02627"/>
    </source>
</evidence>
<gene>
    <name evidence="2" type="ORF">R2G56_16620</name>
</gene>
<dbReference type="PANTHER" id="PTHR33570">
    <property type="entry name" value="4-CARBOXYMUCONOLACTONE DECARBOXYLASE FAMILY PROTEIN"/>
    <property type="match status" value="1"/>
</dbReference>
<name>A0ABU4ANV7_9HYPH</name>
<organism evidence="2 3">
    <name type="scientific">Nitratireductor aquimarinus</name>
    <dbReference type="NCBI Taxonomy" id="889300"/>
    <lineage>
        <taxon>Bacteria</taxon>
        <taxon>Pseudomonadati</taxon>
        <taxon>Pseudomonadota</taxon>
        <taxon>Alphaproteobacteria</taxon>
        <taxon>Hyphomicrobiales</taxon>
        <taxon>Phyllobacteriaceae</taxon>
        <taxon>Nitratireductor</taxon>
    </lineage>
</organism>
<protein>
    <submittedName>
        <fullName evidence="2">Carboxymuconolactone decarboxylase family protein</fullName>
    </submittedName>
</protein>
<proteinExistence type="predicted"/>
<dbReference type="InterPro" id="IPR029032">
    <property type="entry name" value="AhpD-like"/>
</dbReference>
<dbReference type="SUPFAM" id="SSF69118">
    <property type="entry name" value="AhpD-like"/>
    <property type="match status" value="1"/>
</dbReference>
<comment type="caution">
    <text evidence="2">The sequence shown here is derived from an EMBL/GenBank/DDBJ whole genome shotgun (WGS) entry which is preliminary data.</text>
</comment>
<dbReference type="PANTHER" id="PTHR33570:SF10">
    <property type="entry name" value="GAMMA-CARBOXYMUCONOLACTONE DECARBOXYLASE"/>
    <property type="match status" value="1"/>
</dbReference>